<dbReference type="InterPro" id="IPR022408">
    <property type="entry name" value="Acyl-CoA-binding_prot_CS"/>
</dbReference>
<reference evidence="4" key="1">
    <citation type="submission" date="2018-09" db="EMBL/GenBank/DDBJ databases">
        <title>whole genome sequence of T. equiperdum IVM-t1 strain.</title>
        <authorList>
            <person name="Suganuma K."/>
        </authorList>
    </citation>
    <scope>NUCLEOTIDE SEQUENCE [LARGE SCALE GENOMIC DNA]</scope>
    <source>
        <strain evidence="4">IVM-t1</strain>
    </source>
</reference>
<dbReference type="Proteomes" id="UP000266743">
    <property type="component" value="Chromosome 11"/>
</dbReference>
<dbReference type="PRINTS" id="PR00689">
    <property type="entry name" value="ACOABINDINGP"/>
</dbReference>
<protein>
    <submittedName>
        <fullName evidence="4">Acyl-CoA binding protein</fullName>
    </submittedName>
</protein>
<comment type="similarity">
    <text evidence="1">Belongs to the ACBP family.</text>
</comment>
<dbReference type="EMBL" id="QSBY01000011">
    <property type="protein sequence ID" value="RHW67420.1"/>
    <property type="molecule type" value="Genomic_DNA"/>
</dbReference>
<keyword evidence="2" id="KW-0446">Lipid-binding</keyword>
<dbReference type="Pfam" id="PF00887">
    <property type="entry name" value="ACBP"/>
    <property type="match status" value="1"/>
</dbReference>
<feature type="domain" description="ACB" evidence="3">
    <location>
        <begin position="690"/>
        <end position="775"/>
    </location>
</feature>
<dbReference type="GO" id="GO:0006631">
    <property type="term" value="P:fatty acid metabolic process"/>
    <property type="evidence" value="ECO:0007669"/>
    <property type="project" value="TreeGrafter"/>
</dbReference>
<evidence type="ECO:0000259" key="3">
    <source>
        <dbReference type="PROSITE" id="PS51228"/>
    </source>
</evidence>
<dbReference type="PROSITE" id="PS51228">
    <property type="entry name" value="ACB_2"/>
    <property type="match status" value="1"/>
</dbReference>
<evidence type="ECO:0000256" key="1">
    <source>
        <dbReference type="ARBA" id="ARBA00005567"/>
    </source>
</evidence>
<comment type="caution">
    <text evidence="4">The sequence shown here is derived from an EMBL/GenBank/DDBJ whole genome shotgun (WGS) entry which is preliminary data.</text>
</comment>
<proteinExistence type="inferred from homology"/>
<dbReference type="Gene3D" id="1.20.80.10">
    <property type="match status" value="1"/>
</dbReference>
<gene>
    <name evidence="4" type="ORF">DPX39_110105400</name>
</gene>
<evidence type="ECO:0000256" key="2">
    <source>
        <dbReference type="ARBA" id="ARBA00023121"/>
    </source>
</evidence>
<dbReference type="SUPFAM" id="SSF47027">
    <property type="entry name" value="Acyl-CoA binding protein"/>
    <property type="match status" value="1"/>
</dbReference>
<dbReference type="PANTHER" id="PTHR23310:SF62">
    <property type="entry name" value="ACYL-COA BINDING PROTEIN 1, ISOFORM A"/>
    <property type="match status" value="1"/>
</dbReference>
<dbReference type="InterPro" id="IPR035984">
    <property type="entry name" value="Acyl-CoA-binding_sf"/>
</dbReference>
<dbReference type="InterPro" id="IPR000582">
    <property type="entry name" value="Acyl-CoA-binding_protein"/>
</dbReference>
<organism evidence="4">
    <name type="scientific">Trypanosoma brucei equiperdum</name>
    <dbReference type="NCBI Taxonomy" id="630700"/>
    <lineage>
        <taxon>Eukaryota</taxon>
        <taxon>Discoba</taxon>
        <taxon>Euglenozoa</taxon>
        <taxon>Kinetoplastea</taxon>
        <taxon>Metakinetoplastina</taxon>
        <taxon>Trypanosomatida</taxon>
        <taxon>Trypanosomatidae</taxon>
        <taxon>Trypanosoma</taxon>
    </lineage>
</organism>
<sequence length="778" mass="84733">MWSKAEHLGEPVTFLLEVTDGVPADPAEFLDDLLQRLREVSLKGCIYEAACRVYNPLLVYVSLMDDPDTEPADLENQDEVGIDEWFPLHLAIVLLRQEVVEAIVTFHRTYGGVVLDSVSCGSAIGAPCEYHDVEEQSGRISSLPVAPSCGSDALGVTMAGGVEKSQGQLNLGDRDARCQIRREFAGAFVVFRANSERSPLRDGGNNDSCNTSNGENVGALGLSSECKGVKWPFRLSCVSEALRPLLLRLVWEGTRHRGDRHCGCRRGRARGGSKGSDNAELVSLPEGCFTERIARLSNAARRNDTQPLSSILVDSTVMYDVCNGNIATLFDVLEVFDGLLLPVFCGETPLSVGDNGSLTTAGTGEQPDDTRGGGCGCVEASGKRMRQCQLPLQPHFYLSCPVQDPQKLAFILLWVDFRRSTLLKLEQHGPDIVGGYSPALRHGDVPATVPTAASLHSVHLFLLLQLVSLECTVQKFLPLVEAIDETQTVGDMPVTFVAALVAGAVAASFPQNGPLLLMMCEKLRVLLASALGEQAALRRYVASPPASEAERFSVLWLMATPSTPLKKFSSRAEMLYFGLVESVLLGAEKLWATQQVSVDARARDEAERALADWLVMCCDIFDGLKDCEDGTPLGFSRDMVYRLMGGCPPCPTLHSILHRQRHEVFTTTDVGEKSTSDFNTTGNRAAVQNPETAFAAAQQAFARIVGMVSNDMKLNIYALYKQATVGDINISRPWLTDVVGRAKWDAWCRVKGMSKEVAEQQYISLVSALQEHRKSSIG</sequence>
<dbReference type="GO" id="GO:0000062">
    <property type="term" value="F:fatty-acyl-CoA binding"/>
    <property type="evidence" value="ECO:0007669"/>
    <property type="project" value="InterPro"/>
</dbReference>
<dbReference type="PROSITE" id="PS00880">
    <property type="entry name" value="ACB_1"/>
    <property type="match status" value="1"/>
</dbReference>
<dbReference type="AlphaFoldDB" id="A0A3L6KYS7"/>
<evidence type="ECO:0000313" key="4">
    <source>
        <dbReference type="EMBL" id="RHW67420.1"/>
    </source>
</evidence>
<accession>A0A3L6KYS7</accession>
<dbReference type="InterPro" id="IPR014352">
    <property type="entry name" value="FERM/acyl-CoA-bd_prot_sf"/>
</dbReference>
<name>A0A3L6KYS7_9TRYP</name>
<dbReference type="PANTHER" id="PTHR23310">
    <property type="entry name" value="ACYL-COA-BINDING PROTEIN, ACBP"/>
    <property type="match status" value="1"/>
</dbReference>